<feature type="signal peptide" evidence="1">
    <location>
        <begin position="1"/>
        <end position="20"/>
    </location>
</feature>
<protein>
    <recommendedName>
        <fullName evidence="4">Sporulation related domain-containing protein</fullName>
    </recommendedName>
</protein>
<evidence type="ECO:0008006" key="4">
    <source>
        <dbReference type="Google" id="ProtNLM"/>
    </source>
</evidence>
<proteinExistence type="predicted"/>
<evidence type="ECO:0000313" key="2">
    <source>
        <dbReference type="EMBL" id="MFK7160292.1"/>
    </source>
</evidence>
<comment type="caution">
    <text evidence="2">The sequence shown here is derived from an EMBL/GenBank/DDBJ whole genome shotgun (WGS) entry which is preliminary data.</text>
</comment>
<name>A0ABW8PVI3_9GAMM</name>
<sequence>MKFSYLVGLLLLGLASGANAQSWYDGQQERRLYVDQLLRAQIDFPETEASTRAASPQTSQGPARIRLVRDETREARRARTEQAASSGAQLVPVYRDFPHGPIRVASGGVLLRLPADWPLEQQAQWLAQENLAVINSPNASNGYWLIASPPGEASLALAAELFQQPEVISASPNWWQPRVKR</sequence>
<keyword evidence="1" id="KW-0732">Signal</keyword>
<accession>A0ABW8PVI3</accession>
<feature type="chain" id="PRO_5045263093" description="Sporulation related domain-containing protein" evidence="1">
    <location>
        <begin position="21"/>
        <end position="181"/>
    </location>
</feature>
<gene>
    <name evidence="2" type="ORF">V6U78_04490</name>
</gene>
<dbReference type="EMBL" id="JBANFI010000002">
    <property type="protein sequence ID" value="MFK7160292.1"/>
    <property type="molecule type" value="Genomic_DNA"/>
</dbReference>
<evidence type="ECO:0000256" key="1">
    <source>
        <dbReference type="SAM" id="SignalP"/>
    </source>
</evidence>
<evidence type="ECO:0000313" key="3">
    <source>
        <dbReference type="Proteomes" id="UP001621714"/>
    </source>
</evidence>
<keyword evidence="3" id="KW-1185">Reference proteome</keyword>
<dbReference type="Proteomes" id="UP001621714">
    <property type="component" value="Unassembled WGS sequence"/>
</dbReference>
<reference evidence="2 3" key="1">
    <citation type="submission" date="2024-02" db="EMBL/GenBank/DDBJ databases">
        <title>Marinospirillum sp. MEB 164 isolated from Lonar lake sediment.</title>
        <authorList>
            <person name="Joshi A."/>
            <person name="Thite S."/>
        </authorList>
    </citation>
    <scope>NUCLEOTIDE SEQUENCE [LARGE SCALE GENOMIC DNA]</scope>
    <source>
        <strain evidence="2 3">MEB164</strain>
    </source>
</reference>
<dbReference type="RefSeq" id="WP_405337703.1">
    <property type="nucleotide sequence ID" value="NZ_JBANFI010000002.1"/>
</dbReference>
<organism evidence="2 3">
    <name type="scientific">Marinospirillum alkalitolerans</name>
    <dbReference type="NCBI Taxonomy" id="3123374"/>
    <lineage>
        <taxon>Bacteria</taxon>
        <taxon>Pseudomonadati</taxon>
        <taxon>Pseudomonadota</taxon>
        <taxon>Gammaproteobacteria</taxon>
        <taxon>Oceanospirillales</taxon>
        <taxon>Oceanospirillaceae</taxon>
        <taxon>Marinospirillum</taxon>
    </lineage>
</organism>